<feature type="compositionally biased region" description="Low complexity" evidence="1">
    <location>
        <begin position="289"/>
        <end position="302"/>
    </location>
</feature>
<feature type="compositionally biased region" description="Gly residues" evidence="1">
    <location>
        <begin position="349"/>
        <end position="361"/>
    </location>
</feature>
<dbReference type="EMBL" id="VXIS01000035">
    <property type="protein sequence ID" value="KAA8911497.1"/>
    <property type="molecule type" value="Genomic_DNA"/>
</dbReference>
<evidence type="ECO:0000256" key="1">
    <source>
        <dbReference type="SAM" id="MobiDB-lite"/>
    </source>
</evidence>
<proteinExistence type="predicted"/>
<protein>
    <submittedName>
        <fullName evidence="3">Uncharacterized protein</fullName>
    </submittedName>
</protein>
<feature type="compositionally biased region" description="Basic residues" evidence="1">
    <location>
        <begin position="189"/>
        <end position="210"/>
    </location>
</feature>
<feature type="compositionally biased region" description="Basic residues" evidence="1">
    <location>
        <begin position="244"/>
        <end position="255"/>
    </location>
</feature>
<feature type="compositionally biased region" description="Acidic residues" evidence="1">
    <location>
        <begin position="303"/>
        <end position="314"/>
    </location>
</feature>
<evidence type="ECO:0000313" key="4">
    <source>
        <dbReference type="Proteomes" id="UP000326924"/>
    </source>
</evidence>
<dbReference type="InParanoid" id="A0A5J5F4P1"/>
<feature type="compositionally biased region" description="Low complexity" evidence="1">
    <location>
        <begin position="362"/>
        <end position="397"/>
    </location>
</feature>
<comment type="caution">
    <text evidence="3">The sequence shown here is derived from an EMBL/GenBank/DDBJ whole genome shotgun (WGS) entry which is preliminary data.</text>
</comment>
<dbReference type="Proteomes" id="UP000326924">
    <property type="component" value="Unassembled WGS sequence"/>
</dbReference>
<feature type="transmembrane region" description="Helical" evidence="2">
    <location>
        <begin position="46"/>
        <end position="67"/>
    </location>
</feature>
<keyword evidence="2" id="KW-0812">Transmembrane</keyword>
<accession>A0A5J5F4P1</accession>
<keyword evidence="4" id="KW-1185">Reference proteome</keyword>
<organism evidence="3 4">
    <name type="scientific">Sphaerosporella brunnea</name>
    <dbReference type="NCBI Taxonomy" id="1250544"/>
    <lineage>
        <taxon>Eukaryota</taxon>
        <taxon>Fungi</taxon>
        <taxon>Dikarya</taxon>
        <taxon>Ascomycota</taxon>
        <taxon>Pezizomycotina</taxon>
        <taxon>Pezizomycetes</taxon>
        <taxon>Pezizales</taxon>
        <taxon>Pyronemataceae</taxon>
        <taxon>Sphaerosporella</taxon>
    </lineage>
</organism>
<reference evidence="3 4" key="1">
    <citation type="submission" date="2019-09" db="EMBL/GenBank/DDBJ databases">
        <title>Draft genome of the ectomycorrhizal ascomycete Sphaerosporella brunnea.</title>
        <authorList>
            <consortium name="DOE Joint Genome Institute"/>
            <person name="Benucci G.M."/>
            <person name="Marozzi G."/>
            <person name="Antonielli L."/>
            <person name="Sanchez S."/>
            <person name="Marco P."/>
            <person name="Wang X."/>
            <person name="Falini L.B."/>
            <person name="Barry K."/>
            <person name="Haridas S."/>
            <person name="Lipzen A."/>
            <person name="Labutti K."/>
            <person name="Grigoriev I.V."/>
            <person name="Murat C."/>
            <person name="Martin F."/>
            <person name="Albertini E."/>
            <person name="Donnini D."/>
            <person name="Bonito G."/>
        </authorList>
    </citation>
    <scope>NUCLEOTIDE SEQUENCE [LARGE SCALE GENOMIC DNA]</scope>
    <source>
        <strain evidence="3 4">Sb_GMNB300</strain>
    </source>
</reference>
<keyword evidence="2" id="KW-1133">Transmembrane helix</keyword>
<sequence>MPPIARTPFAKRHNSILTILQRSAEDLTKRSGDHGYIAKPAHFSPGVLFVFCLLGASLALLVWWLFIRRSGFIWRDYDWAEYKASVLRRPQERPDDAITVFSDGTARKGGPQGSSVGARTVVLGELDTTYTKSYVAHEKPWGPRDLPVSGEKKRGLLGSVWGKVEGSVWGRLRGGGPPDENDTVVQRQKSLRRSTHRNSRRHRSHKHPRHHREEPEPSEVSTQLPAPPLTDITSSSAAAPVRKPTNKNRGKSVRQSRREPSYSVGDDRGGGRYQRHTRTRSAEAEESSSESSDSSTDTSTDSSSDDSSSDDESEIGPSEIGMAKGNKVYHHTISDERRFWGNAGPVERNGGGAGGTYGGGAPALMPGPGPSRGRGYRAGSVGSLSSDGSVRSSKAGR</sequence>
<evidence type="ECO:0000313" key="3">
    <source>
        <dbReference type="EMBL" id="KAA8911497.1"/>
    </source>
</evidence>
<dbReference type="OrthoDB" id="5393404at2759"/>
<feature type="compositionally biased region" description="Basic and acidic residues" evidence="1">
    <location>
        <begin position="256"/>
        <end position="270"/>
    </location>
</feature>
<name>A0A5J5F4P1_9PEZI</name>
<evidence type="ECO:0000256" key="2">
    <source>
        <dbReference type="SAM" id="Phobius"/>
    </source>
</evidence>
<keyword evidence="2" id="KW-0472">Membrane</keyword>
<feature type="region of interest" description="Disordered" evidence="1">
    <location>
        <begin position="168"/>
        <end position="397"/>
    </location>
</feature>
<dbReference type="AlphaFoldDB" id="A0A5J5F4P1"/>
<gene>
    <name evidence="3" type="ORF">FN846DRAFT_427917</name>
</gene>